<comment type="caution">
    <text evidence="2">The sequence shown here is derived from an EMBL/GenBank/DDBJ whole genome shotgun (WGS) entry which is preliminary data.</text>
</comment>
<dbReference type="PANTHER" id="PTHR39199:SF1">
    <property type="entry name" value="BLR5128 PROTEIN"/>
    <property type="match status" value="1"/>
</dbReference>
<dbReference type="EMBL" id="SJPI01000002">
    <property type="protein sequence ID" value="TWT50942.1"/>
    <property type="molecule type" value="Genomic_DNA"/>
</dbReference>
<proteinExistence type="predicted"/>
<dbReference type="Pfam" id="PF10000">
    <property type="entry name" value="ACT_3"/>
    <property type="match status" value="1"/>
</dbReference>
<evidence type="ECO:0000313" key="3">
    <source>
        <dbReference type="Proteomes" id="UP000316598"/>
    </source>
</evidence>
<dbReference type="Gene3D" id="3.30.2130.10">
    <property type="entry name" value="VC0802-like"/>
    <property type="match status" value="1"/>
</dbReference>
<gene>
    <name evidence="2" type="ORF">Pla22_36850</name>
</gene>
<dbReference type="SUPFAM" id="SSF55021">
    <property type="entry name" value="ACT-like"/>
    <property type="match status" value="2"/>
</dbReference>
<reference evidence="2 3" key="1">
    <citation type="submission" date="2019-02" db="EMBL/GenBank/DDBJ databases">
        <title>Deep-cultivation of Planctomycetes and their phenomic and genomic characterization uncovers novel biology.</title>
        <authorList>
            <person name="Wiegand S."/>
            <person name="Jogler M."/>
            <person name="Boedeker C."/>
            <person name="Pinto D."/>
            <person name="Vollmers J."/>
            <person name="Rivas-Marin E."/>
            <person name="Kohn T."/>
            <person name="Peeters S.H."/>
            <person name="Heuer A."/>
            <person name="Rast P."/>
            <person name="Oberbeckmann S."/>
            <person name="Bunk B."/>
            <person name="Jeske O."/>
            <person name="Meyerdierks A."/>
            <person name="Storesund J.E."/>
            <person name="Kallscheuer N."/>
            <person name="Luecker S."/>
            <person name="Lage O.M."/>
            <person name="Pohl T."/>
            <person name="Merkel B.J."/>
            <person name="Hornburger P."/>
            <person name="Mueller R.-W."/>
            <person name="Bruemmer F."/>
            <person name="Labrenz M."/>
            <person name="Spormann A.M."/>
            <person name="Op Den Camp H."/>
            <person name="Overmann J."/>
            <person name="Amann R."/>
            <person name="Jetten M.S.M."/>
            <person name="Mascher T."/>
            <person name="Medema M.H."/>
            <person name="Devos D.P."/>
            <person name="Kaster A.-K."/>
            <person name="Ovreas L."/>
            <person name="Rohde M."/>
            <person name="Galperin M.Y."/>
            <person name="Jogler C."/>
        </authorList>
    </citation>
    <scope>NUCLEOTIDE SEQUENCE [LARGE SCALE GENOMIC DNA]</scope>
    <source>
        <strain evidence="2 3">Pla22</strain>
    </source>
</reference>
<evidence type="ECO:0000259" key="1">
    <source>
        <dbReference type="Pfam" id="PF10000"/>
    </source>
</evidence>
<dbReference type="RefSeq" id="WP_146516073.1">
    <property type="nucleotide sequence ID" value="NZ_SJPI01000002.1"/>
</dbReference>
<sequence length="137" mass="15212">MNGEANLLKLLQNMRPELQDGEYVFCSLEPAVASELCLSPVGQFLEEEGLTLILAKDEAEANRLDFTFPCRKITLKVHSSLEAIGFLAVVTEKLAQQGISVNAFSAYFHDHLFVPTEKAEDAMRVLGDVVRKSLRSQ</sequence>
<feature type="domain" description="DUF2241" evidence="1">
    <location>
        <begin position="2"/>
        <end position="71"/>
    </location>
</feature>
<evidence type="ECO:0000313" key="2">
    <source>
        <dbReference type="EMBL" id="TWT50942.1"/>
    </source>
</evidence>
<dbReference type="PANTHER" id="PTHR39199">
    <property type="entry name" value="BLR5128 PROTEIN"/>
    <property type="match status" value="1"/>
</dbReference>
<dbReference type="Proteomes" id="UP000316598">
    <property type="component" value="Unassembled WGS sequence"/>
</dbReference>
<keyword evidence="3" id="KW-1185">Reference proteome</keyword>
<organism evidence="2 3">
    <name type="scientific">Rubripirellula amarantea</name>
    <dbReference type="NCBI Taxonomy" id="2527999"/>
    <lineage>
        <taxon>Bacteria</taxon>
        <taxon>Pseudomonadati</taxon>
        <taxon>Planctomycetota</taxon>
        <taxon>Planctomycetia</taxon>
        <taxon>Pirellulales</taxon>
        <taxon>Pirellulaceae</taxon>
        <taxon>Rubripirellula</taxon>
    </lineage>
</organism>
<name>A0A5C5WMB5_9BACT</name>
<dbReference type="AlphaFoldDB" id="A0A5C5WMB5"/>
<dbReference type="InterPro" id="IPR018717">
    <property type="entry name" value="DUF2241"/>
</dbReference>
<accession>A0A5C5WMB5</accession>
<protein>
    <submittedName>
        <fullName evidence="2">ACT domain protein</fullName>
    </submittedName>
</protein>
<dbReference type="InterPro" id="IPR045865">
    <property type="entry name" value="ACT-like_dom_sf"/>
</dbReference>
<dbReference type="OrthoDB" id="517867at2"/>